<keyword evidence="15" id="KW-1185">Reference proteome</keyword>
<dbReference type="Proteomes" id="UP000789572">
    <property type="component" value="Unassembled WGS sequence"/>
</dbReference>
<comment type="function">
    <text evidence="9 12">Involved in protein N-glycosylation. Essential for the second step of the dolichol-linked oligosaccharide pathway.</text>
</comment>
<keyword evidence="8 12" id="KW-0256">Endoplasmic reticulum</keyword>
<dbReference type="GO" id="GO:0006488">
    <property type="term" value="P:dolichol-linked oligosaccharide biosynthetic process"/>
    <property type="evidence" value="ECO:0007669"/>
    <property type="project" value="InterPro"/>
</dbReference>
<dbReference type="OrthoDB" id="20273at2759"/>
<keyword evidence="7 12" id="KW-0808">Transferase</keyword>
<evidence type="ECO:0000259" key="13">
    <source>
        <dbReference type="Pfam" id="PF04101"/>
    </source>
</evidence>
<evidence type="ECO:0000256" key="3">
    <source>
        <dbReference type="ARBA" id="ARBA00011198"/>
    </source>
</evidence>
<proteinExistence type="inferred from homology"/>
<accession>A0A9N9FF64</accession>
<evidence type="ECO:0000256" key="9">
    <source>
        <dbReference type="ARBA" id="ARBA00024804"/>
    </source>
</evidence>
<sequence length="209" mass="24015">MKRIKYNKTTTRPCNQLKKKVLLSRRRRTVYLTDFIPSSYRDAMSGKSIFVTVGSTGFHSLTALIISQPFLQLASSLYYHNIIVQHGSHTMNLQLPESSNVRLESYDYKPSLQEDYERADLIISHAGAGSILESLRLKKPLIVVINDLLMDNHQVELALELHQQKYLICTSVSHLLETLKSRSYETLKPFPRHDELAFARILDRELGLN</sequence>
<evidence type="ECO:0000256" key="1">
    <source>
        <dbReference type="ARBA" id="ARBA00004240"/>
    </source>
</evidence>
<dbReference type="EC" id="2.4.1.141" evidence="4 12"/>
<evidence type="ECO:0000256" key="5">
    <source>
        <dbReference type="ARBA" id="ARBA00017468"/>
    </source>
</evidence>
<organism evidence="14 15">
    <name type="scientific">Paraglomus occultum</name>
    <dbReference type="NCBI Taxonomy" id="144539"/>
    <lineage>
        <taxon>Eukaryota</taxon>
        <taxon>Fungi</taxon>
        <taxon>Fungi incertae sedis</taxon>
        <taxon>Mucoromycota</taxon>
        <taxon>Glomeromycotina</taxon>
        <taxon>Glomeromycetes</taxon>
        <taxon>Paraglomerales</taxon>
        <taxon>Paraglomeraceae</taxon>
        <taxon>Paraglomus</taxon>
    </lineage>
</organism>
<evidence type="ECO:0000256" key="7">
    <source>
        <dbReference type="ARBA" id="ARBA00022679"/>
    </source>
</evidence>
<dbReference type="PANTHER" id="PTHR12867">
    <property type="entry name" value="GLYCOSYL TRANSFERASE-RELATED"/>
    <property type="match status" value="1"/>
</dbReference>
<evidence type="ECO:0000256" key="8">
    <source>
        <dbReference type="ARBA" id="ARBA00022824"/>
    </source>
</evidence>
<comment type="catalytic activity">
    <reaction evidence="11">
        <text>an N-acetyl-alpha-D-glucosaminyl-diphospho-di-trans,poly-cis-dolichol + UDP-N-acetyl-alpha-D-glucosamine = an N,N'-diacetylchitobiosyl-diphospho-di-trans,poly-cis-dolichol + UDP + H(+)</text>
        <dbReference type="Rhea" id="RHEA:23380"/>
        <dbReference type="Rhea" id="RHEA-COMP:19507"/>
        <dbReference type="Rhea" id="RHEA-COMP:19510"/>
        <dbReference type="ChEBI" id="CHEBI:15378"/>
        <dbReference type="ChEBI" id="CHEBI:57269"/>
        <dbReference type="ChEBI" id="CHEBI:57705"/>
        <dbReference type="ChEBI" id="CHEBI:58223"/>
        <dbReference type="ChEBI" id="CHEBI:58427"/>
        <dbReference type="EC" id="2.4.1.141"/>
    </reaction>
</comment>
<name>A0A9N9FF64_9GLOM</name>
<comment type="similarity">
    <text evidence="2 12">Belongs to the glycosyltransferase 28 family.</text>
</comment>
<evidence type="ECO:0000313" key="15">
    <source>
        <dbReference type="Proteomes" id="UP000789572"/>
    </source>
</evidence>
<dbReference type="SUPFAM" id="SSF53756">
    <property type="entry name" value="UDP-Glycosyltransferase/glycogen phosphorylase"/>
    <property type="match status" value="1"/>
</dbReference>
<gene>
    <name evidence="12" type="primary">ALG13</name>
    <name evidence="14" type="ORF">POCULU_LOCUS4081</name>
</gene>
<comment type="caution">
    <text evidence="14">The sequence shown here is derived from an EMBL/GenBank/DDBJ whole genome shotgun (WGS) entry which is preliminary data.</text>
</comment>
<dbReference type="InterPro" id="IPR039042">
    <property type="entry name" value="Alg13-like"/>
</dbReference>
<dbReference type="PANTHER" id="PTHR12867:SF6">
    <property type="entry name" value="N-ACETYLGLUCOSAMINYLDIPHOSPHODOLICHOL N-ACETYLGLUCOSAMINYLTRANSFERASE"/>
    <property type="match status" value="1"/>
</dbReference>
<feature type="domain" description="Glycosyl transferase family 28 C-terminal" evidence="13">
    <location>
        <begin position="49"/>
        <end position="185"/>
    </location>
</feature>
<comment type="subcellular location">
    <subcellularLocation>
        <location evidence="1 12">Endoplasmic reticulum</location>
    </subcellularLocation>
</comment>
<dbReference type="InterPro" id="IPR007235">
    <property type="entry name" value="Glyco_trans_28_C"/>
</dbReference>
<evidence type="ECO:0000256" key="12">
    <source>
        <dbReference type="RuleBase" id="RU362128"/>
    </source>
</evidence>
<evidence type="ECO:0000256" key="2">
    <source>
        <dbReference type="ARBA" id="ARBA00006962"/>
    </source>
</evidence>
<reference evidence="14" key="1">
    <citation type="submission" date="2021-06" db="EMBL/GenBank/DDBJ databases">
        <authorList>
            <person name="Kallberg Y."/>
            <person name="Tangrot J."/>
            <person name="Rosling A."/>
        </authorList>
    </citation>
    <scope>NUCLEOTIDE SEQUENCE</scope>
    <source>
        <strain evidence="14">IA702</strain>
    </source>
</reference>
<evidence type="ECO:0000256" key="11">
    <source>
        <dbReference type="ARBA" id="ARBA00048184"/>
    </source>
</evidence>
<dbReference type="Pfam" id="PF04101">
    <property type="entry name" value="Glyco_tran_28_C"/>
    <property type="match status" value="1"/>
</dbReference>
<dbReference type="GO" id="GO:0004577">
    <property type="term" value="F:N-acetylglucosaminyldiphosphodolichol N-acetylglucosaminyltransferase activity"/>
    <property type="evidence" value="ECO:0007669"/>
    <property type="project" value="UniProtKB-EC"/>
</dbReference>
<dbReference type="Gene3D" id="3.40.50.2000">
    <property type="entry name" value="Glycogen Phosphorylase B"/>
    <property type="match status" value="1"/>
</dbReference>
<protein>
    <recommendedName>
        <fullName evidence="5 12">UDP-N-acetylglucosamine transferase subunit ALG13</fullName>
        <ecNumber evidence="4 12">2.4.1.141</ecNumber>
    </recommendedName>
    <alternativeName>
        <fullName evidence="10 12">Asparagine-linked glycosylation protein 13</fullName>
    </alternativeName>
</protein>
<dbReference type="GO" id="GO:0005783">
    <property type="term" value="C:endoplasmic reticulum"/>
    <property type="evidence" value="ECO:0007669"/>
    <property type="project" value="UniProtKB-SubCell"/>
</dbReference>
<evidence type="ECO:0000256" key="6">
    <source>
        <dbReference type="ARBA" id="ARBA00022676"/>
    </source>
</evidence>
<dbReference type="AlphaFoldDB" id="A0A9N9FF64"/>
<keyword evidence="6 12" id="KW-0328">Glycosyltransferase</keyword>
<evidence type="ECO:0000256" key="10">
    <source>
        <dbReference type="ARBA" id="ARBA00032061"/>
    </source>
</evidence>
<evidence type="ECO:0000256" key="4">
    <source>
        <dbReference type="ARBA" id="ARBA00012614"/>
    </source>
</evidence>
<dbReference type="EMBL" id="CAJVPJ010000502">
    <property type="protein sequence ID" value="CAG8531462.1"/>
    <property type="molecule type" value="Genomic_DNA"/>
</dbReference>
<evidence type="ECO:0000313" key="14">
    <source>
        <dbReference type="EMBL" id="CAG8531462.1"/>
    </source>
</evidence>
<comment type="subunit">
    <text evidence="3 12">Heterodimer with ALG14 to form a functional enzyme.</text>
</comment>